<dbReference type="STRING" id="4577.A0A1D6MKT1"/>
<dbReference type="InterPro" id="IPR035437">
    <property type="entry name" value="SNase_OB-fold_sf"/>
</dbReference>
<reference evidence="2" key="1">
    <citation type="submission" date="2015-12" db="EMBL/GenBank/DDBJ databases">
        <title>Update maize B73 reference genome by single molecule sequencing technologies.</title>
        <authorList>
            <consortium name="Maize Genome Sequencing Project"/>
            <person name="Ware D."/>
        </authorList>
    </citation>
    <scope>NUCLEOTIDE SEQUENCE [LARGE SCALE GENOMIC DNA]</scope>
    <source>
        <tissue evidence="2">Seedling</tissue>
    </source>
</reference>
<name>A0A1D6MKT1_MAIZE</name>
<dbReference type="PaxDb" id="4577-GRMZM2G039104_P01"/>
<protein>
    <submittedName>
        <fullName evidence="2">Staphylococcal-like nuclease CAN1</fullName>
    </submittedName>
</protein>
<dbReference type="Gene3D" id="2.40.50.90">
    <property type="match status" value="1"/>
</dbReference>
<proteinExistence type="predicted"/>
<evidence type="ECO:0000313" key="2">
    <source>
        <dbReference type="EMBL" id="ONM29820.1"/>
    </source>
</evidence>
<organism evidence="2">
    <name type="scientific">Zea mays</name>
    <name type="common">Maize</name>
    <dbReference type="NCBI Taxonomy" id="4577"/>
    <lineage>
        <taxon>Eukaryota</taxon>
        <taxon>Viridiplantae</taxon>
        <taxon>Streptophyta</taxon>
        <taxon>Embryophyta</taxon>
        <taxon>Tracheophyta</taxon>
        <taxon>Spermatophyta</taxon>
        <taxon>Magnoliopsida</taxon>
        <taxon>Liliopsida</taxon>
        <taxon>Poales</taxon>
        <taxon>Poaceae</taxon>
        <taxon>PACMAD clade</taxon>
        <taxon>Panicoideae</taxon>
        <taxon>Andropogonodae</taxon>
        <taxon>Andropogoneae</taxon>
        <taxon>Tripsacinae</taxon>
        <taxon>Zea</taxon>
    </lineage>
</organism>
<dbReference type="SMR" id="A0A1D6MKT1"/>
<dbReference type="eggNOG" id="ENOG502QT2R">
    <property type="taxonomic scope" value="Eukaryota"/>
</dbReference>
<dbReference type="PANTHER" id="PTHR12302:SF22">
    <property type="entry name" value="OS01G0166300 PROTEIN"/>
    <property type="match status" value="1"/>
</dbReference>
<evidence type="ECO:0000259" key="1">
    <source>
        <dbReference type="Pfam" id="PF00565"/>
    </source>
</evidence>
<dbReference type="OMA" id="CCVADAY"/>
<dbReference type="PANTHER" id="PTHR12302">
    <property type="entry name" value="EBNA2 BINDING PROTEIN P100"/>
    <property type="match status" value="1"/>
</dbReference>
<accession>A0A1D6MKT1</accession>
<gene>
    <name evidence="2" type="ORF">ZEAMMB73_Zm00001d039728</name>
</gene>
<sequence>MPYGKEAKEELVRLVQGKSLNISIYDSDWYGRLVGDVDCDRAFVQEHMLMKGLAWHYTTYDRRMEFSKVISALVPLYSIEWSAPFQLADKKTMGMEEEKAHWDSMMQMWIFI</sequence>
<dbReference type="SUPFAM" id="SSF50199">
    <property type="entry name" value="Staphylococcal nuclease"/>
    <property type="match status" value="1"/>
</dbReference>
<dbReference type="EMBL" id="CM007649">
    <property type="protein sequence ID" value="ONM29820.1"/>
    <property type="molecule type" value="Genomic_DNA"/>
</dbReference>
<dbReference type="ExpressionAtlas" id="A0A1D6MKT1">
    <property type="expression patterns" value="baseline and differential"/>
</dbReference>
<dbReference type="InParanoid" id="A0A1D6MKT1"/>
<dbReference type="InterPro" id="IPR016071">
    <property type="entry name" value="Staphylococal_nuclease_OB-fold"/>
</dbReference>
<feature type="domain" description="TNase-like" evidence="1">
    <location>
        <begin position="2"/>
        <end position="67"/>
    </location>
</feature>
<dbReference type="Pfam" id="PF00565">
    <property type="entry name" value="SNase"/>
    <property type="match status" value="1"/>
</dbReference>